<evidence type="ECO:0008006" key="4">
    <source>
        <dbReference type="Google" id="ProtNLM"/>
    </source>
</evidence>
<dbReference type="Proteomes" id="UP000223968">
    <property type="component" value="Unassembled WGS sequence"/>
</dbReference>
<keyword evidence="3" id="KW-1185">Reference proteome</keyword>
<sequence>MHFTPLFLGALAALAPAVQAVGNATVINNCPFPVYLTWVGQCQGPEVTLNAEGGRYIETFTRDPVSGGIALKITRVQGGVSQGAPQTIYAYNLNNGLIWYDLSEVFGSPFAPNALRLAPSDITCPTIFWPSGVSPGGSQVRNCQENSTVTLTLCA</sequence>
<keyword evidence="1" id="KW-0732">Signal</keyword>
<protein>
    <recommendedName>
        <fullName evidence="4">Bys1 family protein</fullName>
    </recommendedName>
</protein>
<reference evidence="2 3" key="1">
    <citation type="submission" date="2017-10" db="EMBL/GenBank/DDBJ databases">
        <title>Comparative genomics in systemic dimorphic fungi from Ajellomycetaceae.</title>
        <authorList>
            <person name="Munoz J.F."/>
            <person name="Mcewen J.G."/>
            <person name="Clay O.K."/>
            <person name="Cuomo C.A."/>
        </authorList>
    </citation>
    <scope>NUCLEOTIDE SEQUENCE [LARGE SCALE GENOMIC DNA]</scope>
    <source>
        <strain evidence="2 3">UAMH5409</strain>
    </source>
</reference>
<organism evidence="2 3">
    <name type="scientific">Helicocarpus griseus UAMH5409</name>
    <dbReference type="NCBI Taxonomy" id="1447875"/>
    <lineage>
        <taxon>Eukaryota</taxon>
        <taxon>Fungi</taxon>
        <taxon>Dikarya</taxon>
        <taxon>Ascomycota</taxon>
        <taxon>Pezizomycotina</taxon>
        <taxon>Eurotiomycetes</taxon>
        <taxon>Eurotiomycetidae</taxon>
        <taxon>Onygenales</taxon>
        <taxon>Ajellomycetaceae</taxon>
        <taxon>Helicocarpus</taxon>
    </lineage>
</organism>
<evidence type="ECO:0000313" key="3">
    <source>
        <dbReference type="Proteomes" id="UP000223968"/>
    </source>
</evidence>
<dbReference type="OrthoDB" id="3682664at2759"/>
<evidence type="ECO:0000256" key="1">
    <source>
        <dbReference type="SAM" id="SignalP"/>
    </source>
</evidence>
<dbReference type="PANTHER" id="PTHR36195">
    <property type="entry name" value="DOMAIN PROTEIN, PUTATIVE (AFU_ORTHOLOGUE AFUA_5G01990)-RELATED-RELATED"/>
    <property type="match status" value="1"/>
</dbReference>
<comment type="caution">
    <text evidence="2">The sequence shown here is derived from an EMBL/GenBank/DDBJ whole genome shotgun (WGS) entry which is preliminary data.</text>
</comment>
<feature type="signal peptide" evidence="1">
    <location>
        <begin position="1"/>
        <end position="20"/>
    </location>
</feature>
<dbReference type="InterPro" id="IPR006771">
    <property type="entry name" value="CetA-like"/>
</dbReference>
<accession>A0A2B7WEH1</accession>
<name>A0A2B7WEH1_9EURO</name>
<dbReference type="AlphaFoldDB" id="A0A2B7WEH1"/>
<dbReference type="PANTHER" id="PTHR36195:SF4">
    <property type="entry name" value="DOMAIN PROTEIN, PUTATIVE (AFU_ORTHOLOGUE AFUA_5G01990)-RELATED"/>
    <property type="match status" value="1"/>
</dbReference>
<dbReference type="Pfam" id="PF04681">
    <property type="entry name" value="Bys1"/>
    <property type="match status" value="1"/>
</dbReference>
<gene>
    <name evidence="2" type="ORF">AJ79_10322</name>
</gene>
<evidence type="ECO:0000313" key="2">
    <source>
        <dbReference type="EMBL" id="PGG95006.1"/>
    </source>
</evidence>
<dbReference type="EMBL" id="PDNB01000457">
    <property type="protein sequence ID" value="PGG95006.1"/>
    <property type="molecule type" value="Genomic_DNA"/>
</dbReference>
<dbReference type="STRING" id="1447875.A0A2B7WEH1"/>
<proteinExistence type="predicted"/>
<feature type="chain" id="PRO_5012134638" description="Bys1 family protein" evidence="1">
    <location>
        <begin position="21"/>
        <end position="155"/>
    </location>
</feature>